<name>A0A183CFU1_GLOPA</name>
<evidence type="ECO:0000256" key="1">
    <source>
        <dbReference type="SAM" id="MobiDB-lite"/>
    </source>
</evidence>
<accession>A0A183CFU1</accession>
<organism evidence="2 3">
    <name type="scientific">Globodera pallida</name>
    <name type="common">Potato cyst nematode worm</name>
    <name type="synonym">Heterodera pallida</name>
    <dbReference type="NCBI Taxonomy" id="36090"/>
    <lineage>
        <taxon>Eukaryota</taxon>
        <taxon>Metazoa</taxon>
        <taxon>Ecdysozoa</taxon>
        <taxon>Nematoda</taxon>
        <taxon>Chromadorea</taxon>
        <taxon>Rhabditida</taxon>
        <taxon>Tylenchina</taxon>
        <taxon>Tylenchomorpha</taxon>
        <taxon>Tylenchoidea</taxon>
        <taxon>Heteroderidae</taxon>
        <taxon>Heteroderinae</taxon>
        <taxon>Globodera</taxon>
    </lineage>
</organism>
<reference evidence="3" key="2">
    <citation type="submission" date="2016-06" db="UniProtKB">
        <authorList>
            <consortium name="WormBaseParasite"/>
        </authorList>
    </citation>
    <scope>IDENTIFICATION</scope>
</reference>
<proteinExistence type="predicted"/>
<dbReference type="WBParaSite" id="GPLIN_001174600">
    <property type="protein sequence ID" value="GPLIN_001174600"/>
    <property type="gene ID" value="GPLIN_001174600"/>
</dbReference>
<reference evidence="2" key="1">
    <citation type="submission" date="2014-05" db="EMBL/GenBank/DDBJ databases">
        <title>The genome and life-stage specific transcriptomes of Globodera pallida elucidate key aspects of plant parasitism by a cyst nematode.</title>
        <authorList>
            <person name="Cotton J.A."/>
            <person name="Lilley C.J."/>
            <person name="Jones L.M."/>
            <person name="Kikuchi T."/>
            <person name="Reid A.J."/>
            <person name="Thorpe P."/>
            <person name="Tsai I.J."/>
            <person name="Beasley H."/>
            <person name="Blok V."/>
            <person name="Cock P.J.A."/>
            <person name="Van den Akker S.E."/>
            <person name="Holroyd N."/>
            <person name="Hunt M."/>
            <person name="Mantelin S."/>
            <person name="Naghra H."/>
            <person name="Pain A."/>
            <person name="Palomares-Rius J.E."/>
            <person name="Zarowiecki M."/>
            <person name="Berriman M."/>
            <person name="Jones J.T."/>
            <person name="Urwin P.E."/>
        </authorList>
    </citation>
    <scope>NUCLEOTIDE SEQUENCE [LARGE SCALE GENOMIC DNA]</scope>
    <source>
        <strain evidence="2">Lindley</strain>
    </source>
</reference>
<feature type="compositionally biased region" description="Basic and acidic residues" evidence="1">
    <location>
        <begin position="63"/>
        <end position="73"/>
    </location>
</feature>
<keyword evidence="2" id="KW-1185">Reference proteome</keyword>
<dbReference type="AlphaFoldDB" id="A0A183CFU1"/>
<protein>
    <submittedName>
        <fullName evidence="3">Uncharacterized protein</fullName>
    </submittedName>
</protein>
<sequence length="143" mass="15914">MFELRNVGRSAPVPVAPRGGHNGAWVGVPLPAAPGGDESGPSTSNHVNDENAESGIIEQRQQQQREKQQHQPAEEVGNQQQPEVEMREQAGPNLQLRGHERRVRLNCVRLNVFKVERPRPSWCRLRGCSERTNASSAVRISKL</sequence>
<evidence type="ECO:0000313" key="2">
    <source>
        <dbReference type="Proteomes" id="UP000050741"/>
    </source>
</evidence>
<dbReference type="Proteomes" id="UP000050741">
    <property type="component" value="Unassembled WGS sequence"/>
</dbReference>
<evidence type="ECO:0000313" key="3">
    <source>
        <dbReference type="WBParaSite" id="GPLIN_001174600"/>
    </source>
</evidence>
<feature type="region of interest" description="Disordered" evidence="1">
    <location>
        <begin position="1"/>
        <end position="100"/>
    </location>
</feature>